<dbReference type="InterPro" id="IPR032466">
    <property type="entry name" value="Metal_Hydrolase"/>
</dbReference>
<dbReference type="GO" id="GO:0016788">
    <property type="term" value="F:hydrolase activity, acting on ester bonds"/>
    <property type="evidence" value="ECO:0007669"/>
    <property type="project" value="InterPro"/>
</dbReference>
<protein>
    <submittedName>
        <fullName evidence="1">Hydrolase TatD</fullName>
    </submittedName>
</protein>
<dbReference type="InterPro" id="IPR001130">
    <property type="entry name" value="TatD-like"/>
</dbReference>
<dbReference type="KEGG" id="cceu:CBR64_03405"/>
<gene>
    <name evidence="1" type="ORF">CBR64_03405</name>
</gene>
<proteinExistence type="predicted"/>
<organism evidence="1 2">
    <name type="scientific">Cellulosimicrobium cellulans</name>
    <name type="common">Arthrobacter luteus</name>
    <dbReference type="NCBI Taxonomy" id="1710"/>
    <lineage>
        <taxon>Bacteria</taxon>
        <taxon>Bacillati</taxon>
        <taxon>Actinomycetota</taxon>
        <taxon>Actinomycetes</taxon>
        <taxon>Micrococcales</taxon>
        <taxon>Promicromonosporaceae</taxon>
        <taxon>Cellulosimicrobium</taxon>
    </lineage>
</organism>
<sequence>MAKQRERGWPPDPEPLPVPVVDNHTHLDSIPHVLPDDVPAPSVADHLARAAAAGVDRLVQVGCDLPSARWTDALLRGVPAAWKQADTLAEQGVPARPGVVTGDDPMLGEAAADRGRLLGAVAVHPNEAVLHGGVREVGPDGLLPDPQAHHDVALDDAVAEIAAIARGNDRVRAIGETGMDLFRTGSQGEAVQREAFRAHVALAKELGLALQIHDRDAHAEVLDVLARDGAPERTVFHCYSGDAAMARFCAEQGWFLSFAGPVTFRANDELRAALREVPLGQVLVETDAPYLTPHPYRGRPNAPYVLPTTVRTVAEVVDLPLADVCARLAATSVAVYGPW</sequence>
<dbReference type="AlphaFoldDB" id="A0A1Y0HU57"/>
<dbReference type="EMBL" id="CP021383">
    <property type="protein sequence ID" value="ARU50683.1"/>
    <property type="molecule type" value="Genomic_DNA"/>
</dbReference>
<dbReference type="SUPFAM" id="SSF51556">
    <property type="entry name" value="Metallo-dependent hydrolases"/>
    <property type="match status" value="1"/>
</dbReference>
<accession>A0A1Y0HU57</accession>
<dbReference type="PANTHER" id="PTHR46124">
    <property type="entry name" value="D-AMINOACYL-TRNA DEACYLASE"/>
    <property type="match status" value="1"/>
</dbReference>
<evidence type="ECO:0000313" key="1">
    <source>
        <dbReference type="EMBL" id="ARU50683.1"/>
    </source>
</evidence>
<keyword evidence="1" id="KW-0378">Hydrolase</keyword>
<dbReference type="GO" id="GO:0005829">
    <property type="term" value="C:cytosol"/>
    <property type="evidence" value="ECO:0007669"/>
    <property type="project" value="TreeGrafter"/>
</dbReference>
<dbReference type="OrthoDB" id="9810005at2"/>
<reference evidence="1 2" key="1">
    <citation type="submission" date="2017-05" db="EMBL/GenBank/DDBJ databases">
        <authorList>
            <person name="Song R."/>
            <person name="Chenine A.L."/>
            <person name="Ruprecht R.M."/>
        </authorList>
    </citation>
    <scope>NUCLEOTIDE SEQUENCE [LARGE SCALE GENOMIC DNA]</scope>
    <source>
        <strain evidence="1 2">PSBB019</strain>
    </source>
</reference>
<evidence type="ECO:0000313" key="2">
    <source>
        <dbReference type="Proteomes" id="UP000196228"/>
    </source>
</evidence>
<dbReference type="Pfam" id="PF01026">
    <property type="entry name" value="TatD_DNase"/>
    <property type="match status" value="1"/>
</dbReference>
<name>A0A1Y0HU57_CELCE</name>
<dbReference type="CDD" id="cd01310">
    <property type="entry name" value="TatD_DNAse"/>
    <property type="match status" value="1"/>
</dbReference>
<dbReference type="PANTHER" id="PTHR46124:SF2">
    <property type="entry name" value="D-AMINOACYL-TRNA DEACYLASE"/>
    <property type="match status" value="1"/>
</dbReference>
<dbReference type="RefSeq" id="WP_087469748.1">
    <property type="nucleotide sequence ID" value="NZ_CP021383.1"/>
</dbReference>
<dbReference type="Gene3D" id="3.20.20.140">
    <property type="entry name" value="Metal-dependent hydrolases"/>
    <property type="match status" value="1"/>
</dbReference>
<dbReference type="Proteomes" id="UP000196228">
    <property type="component" value="Chromosome"/>
</dbReference>